<evidence type="ECO:0000313" key="1">
    <source>
        <dbReference type="EMBL" id="WQG84145.1"/>
    </source>
</evidence>
<protein>
    <submittedName>
        <fullName evidence="1">Uncharacterized protein</fullName>
    </submittedName>
</protein>
<gene>
    <name evidence="1" type="ORF">SR900_06615</name>
</gene>
<sequence>MKYQNVYKWTALILSVVFFLSACKSKDNSKDITPEPVTKYKITTEVVGGGEISDARLGVEGEIITISIRGYEDYELSKVTGCEGNLTGDVVEQTFIYTVTVTSDCHVLATFTRLPRNEGGTINKPIPLSFDKKNNINVDSDSNYFSVSLSEGERLYLSSTLESRHSPLEFNSSVVDACLAMSSNYNGGIRIIDTTSTCGYTLAYTQDVSGEKIIHIDYPDGNYSYPLGGYFYADIVGQSGVELKEANGKGGTPSNPRKFLFGDNVNDLVLDSFFNFYAYNAAEGETINIRISSGGEIGYDSMCLEDPSYNSAYAFGVSVNGSDFSCSRAYEFTFPKDGLYVFHIKVLGDDPDIWSDLGSYFYAKISK</sequence>
<proteinExistence type="predicted"/>
<dbReference type="EMBL" id="CP140158">
    <property type="protein sequence ID" value="WQG84145.1"/>
    <property type="molecule type" value="Genomic_DNA"/>
</dbReference>
<evidence type="ECO:0000313" key="2">
    <source>
        <dbReference type="Proteomes" id="UP001324185"/>
    </source>
</evidence>
<accession>A0ABZ0X0T4</accession>
<keyword evidence="2" id="KW-1185">Reference proteome</keyword>
<dbReference type="PROSITE" id="PS51257">
    <property type="entry name" value="PROKAR_LIPOPROTEIN"/>
    <property type="match status" value="1"/>
</dbReference>
<dbReference type="Proteomes" id="UP001324185">
    <property type="component" value="Chromosome"/>
</dbReference>
<organism evidence="1 2">
    <name type="scientific">Kangiella aquimarina</name>
    <dbReference type="NCBI Taxonomy" id="261965"/>
    <lineage>
        <taxon>Bacteria</taxon>
        <taxon>Pseudomonadati</taxon>
        <taxon>Pseudomonadota</taxon>
        <taxon>Gammaproteobacteria</taxon>
        <taxon>Kangiellales</taxon>
        <taxon>Kangiellaceae</taxon>
        <taxon>Kangiella</taxon>
    </lineage>
</organism>
<name>A0ABZ0X0T4_9GAMM</name>
<reference evidence="1 2" key="1">
    <citation type="submission" date="2023-11" db="EMBL/GenBank/DDBJ databases">
        <title>MicrobeMod: A computational toolkit for identifying prokaryotic methylation and restriction-modification with nanopore sequencing.</title>
        <authorList>
            <person name="Crits-Christoph A."/>
            <person name="Kang S.C."/>
            <person name="Lee H."/>
            <person name="Ostrov N."/>
        </authorList>
    </citation>
    <scope>NUCLEOTIDE SEQUENCE [LARGE SCALE GENOMIC DNA]</scope>
    <source>
        <strain evidence="1 2">DSMZ 16071</strain>
    </source>
</reference>
<dbReference type="RefSeq" id="WP_018624601.1">
    <property type="nucleotide sequence ID" value="NZ_CP140158.1"/>
</dbReference>